<dbReference type="InterPro" id="IPR008320">
    <property type="entry name" value="UCP032025"/>
</dbReference>
<name>A0ABQ1JBM3_9PROT</name>
<dbReference type="Proteomes" id="UP000628854">
    <property type="component" value="Unassembled WGS sequence"/>
</dbReference>
<keyword evidence="2" id="KW-1185">Reference proteome</keyword>
<evidence type="ECO:0008006" key="3">
    <source>
        <dbReference type="Google" id="ProtNLM"/>
    </source>
</evidence>
<accession>A0ABQ1JBM3</accession>
<comment type="caution">
    <text evidence="1">The sequence shown here is derived from an EMBL/GenBank/DDBJ whole genome shotgun (WGS) entry which is preliminary data.</text>
</comment>
<evidence type="ECO:0000313" key="2">
    <source>
        <dbReference type="Proteomes" id="UP000628854"/>
    </source>
</evidence>
<dbReference type="EMBL" id="BMKF01000001">
    <property type="protein sequence ID" value="GGB63359.1"/>
    <property type="molecule type" value="Genomic_DNA"/>
</dbReference>
<gene>
    <name evidence="1" type="ORF">GCM10011503_10070</name>
</gene>
<protein>
    <recommendedName>
        <fullName evidence="3">DUF1489 family protein</fullName>
    </recommendedName>
</protein>
<evidence type="ECO:0000313" key="1">
    <source>
        <dbReference type="EMBL" id="GGB63359.1"/>
    </source>
</evidence>
<reference evidence="2" key="1">
    <citation type="journal article" date="2019" name="Int. J. Syst. Evol. Microbiol.">
        <title>The Global Catalogue of Microorganisms (GCM) 10K type strain sequencing project: providing services to taxonomists for standard genome sequencing and annotation.</title>
        <authorList>
            <consortium name="The Broad Institute Genomics Platform"/>
            <consortium name="The Broad Institute Genome Sequencing Center for Infectious Disease"/>
            <person name="Wu L."/>
            <person name="Ma J."/>
        </authorList>
    </citation>
    <scope>NUCLEOTIDE SEQUENCE [LARGE SCALE GENOMIC DNA]</scope>
    <source>
        <strain evidence="2">CGMCC 1.15928</strain>
    </source>
</reference>
<dbReference type="PIRSF" id="PIRSF032025">
    <property type="entry name" value="UCP032025"/>
    <property type="match status" value="1"/>
</dbReference>
<dbReference type="Pfam" id="PF07370">
    <property type="entry name" value="DUF1489"/>
    <property type="match status" value="1"/>
</dbReference>
<organism evidence="1 2">
    <name type="scientific">Henriciella pelagia</name>
    <dbReference type="NCBI Taxonomy" id="1977912"/>
    <lineage>
        <taxon>Bacteria</taxon>
        <taxon>Pseudomonadati</taxon>
        <taxon>Pseudomonadota</taxon>
        <taxon>Alphaproteobacteria</taxon>
        <taxon>Hyphomonadales</taxon>
        <taxon>Hyphomonadaceae</taxon>
        <taxon>Henriciella</taxon>
    </lineage>
</organism>
<proteinExistence type="predicted"/>
<sequence>MKPSSNAPLAERSQSAKLSLVALNMVKLCVGAEDVSDLINWQKRLMKTLPAPVHHTRMVPKRIDELLDGGSIYWVIKGVIQVRQSLTDMRIIDDRHGKRACELVLDPEIVPVDPMPKRPFQGWRYLKASEAPSDLKAGSAGEGIPPDLHAKLKDAMVW</sequence>